<dbReference type="PRINTS" id="PR02008">
    <property type="entry name" value="RCMTFAMILY"/>
</dbReference>
<dbReference type="GO" id="GO:0003723">
    <property type="term" value="F:RNA binding"/>
    <property type="evidence" value="ECO:0007669"/>
    <property type="project" value="UniProtKB-UniRule"/>
</dbReference>
<keyword evidence="2 5" id="KW-0808">Transferase</keyword>
<dbReference type="EMBL" id="WFLM01000005">
    <property type="protein sequence ID" value="KAB8037101.1"/>
    <property type="molecule type" value="Genomic_DNA"/>
</dbReference>
<accession>A0A6N6VVJ9</accession>
<dbReference type="PROSITE" id="PS51686">
    <property type="entry name" value="SAM_MT_RSMB_NOP"/>
    <property type="match status" value="1"/>
</dbReference>
<dbReference type="PANTHER" id="PTHR22807:SF53">
    <property type="entry name" value="RIBOSOMAL RNA SMALL SUBUNIT METHYLTRANSFERASE B-RELATED"/>
    <property type="match status" value="1"/>
</dbReference>
<keyword evidence="3 5" id="KW-0949">S-adenosyl-L-methionine</keyword>
<comment type="similarity">
    <text evidence="5">Belongs to the class I-like SAM-binding methyltransferase superfamily. RsmB/NOP family.</text>
</comment>
<name>A0A6N6VVJ9_9BACT</name>
<evidence type="ECO:0000256" key="5">
    <source>
        <dbReference type="PROSITE-ProRule" id="PRU01023"/>
    </source>
</evidence>
<proteinExistence type="inferred from homology"/>
<comment type="caution">
    <text evidence="7">The sequence shown here is derived from an EMBL/GenBank/DDBJ whole genome shotgun (WGS) entry which is preliminary data.</text>
</comment>
<feature type="domain" description="SAM-dependent MTase RsmB/NOP-type" evidence="6">
    <location>
        <begin position="205"/>
        <end position="467"/>
    </location>
</feature>
<sequence length="467" mass="54949">MSEKQNINTKNYEGRWLHLNKLWRAAISQETLPQMDRWLAQEFAKNSKYGSRDRRWYSECLFAGIRYGYFALFCEDFFNLKYKINSENKKEIHFQNFIQYFKNKYLSVEDILQAFRKMNEERFFIWIRLRYLASNAKLQENISIETNENEFLNEKKVFLEIEKQLNHNNILISQMIMQSVPLWFIDQIEKRFSLSNWNKDQQDSFFSLLESRPPMWLRLNDEKFKTNVLNELIKEGFQVEVHNSFTLKVIEGKGGIFALNSFRAGLFEIQDLASQQIGEHIEAKFGQFVWDTCAGGGGKTQQIASFLKNKGVIYASDIREYKLEEVKKRARKSGFFNIRCLPWNGEGLPQFQKEVENKNGFDWVLVDAPCSSSGTWRRNPDSKYRITKENISSLMDLQLNILQTASEAVRSGGHLVYSTCSWLYEENENIIECFIKNNPDFTIINHKMLGSPMENADTMFVAVIQKK</sequence>
<feature type="binding site" evidence="5">
    <location>
        <position position="317"/>
    </location>
    <ligand>
        <name>S-adenosyl-L-methionine</name>
        <dbReference type="ChEBI" id="CHEBI:59789"/>
    </ligand>
</feature>
<keyword evidence="4 5" id="KW-0694">RNA-binding</keyword>
<protein>
    <recommendedName>
        <fullName evidence="6">SAM-dependent MTase RsmB/NOP-type domain-containing protein</fullName>
    </recommendedName>
</protein>
<organism evidence="7 8">
    <name type="scientific">Silvanigrella paludirubra</name>
    <dbReference type="NCBI Taxonomy" id="2499159"/>
    <lineage>
        <taxon>Bacteria</taxon>
        <taxon>Pseudomonadati</taxon>
        <taxon>Bdellovibrionota</taxon>
        <taxon>Oligoflexia</taxon>
        <taxon>Silvanigrellales</taxon>
        <taxon>Silvanigrellaceae</taxon>
        <taxon>Silvanigrella</taxon>
    </lineage>
</organism>
<dbReference type="Proteomes" id="UP000437748">
    <property type="component" value="Unassembled WGS sequence"/>
</dbReference>
<dbReference type="GO" id="GO:0008173">
    <property type="term" value="F:RNA methyltransferase activity"/>
    <property type="evidence" value="ECO:0007669"/>
    <property type="project" value="InterPro"/>
</dbReference>
<evidence type="ECO:0000259" key="6">
    <source>
        <dbReference type="PROSITE" id="PS51686"/>
    </source>
</evidence>
<dbReference type="InterPro" id="IPR029063">
    <property type="entry name" value="SAM-dependent_MTases_sf"/>
</dbReference>
<keyword evidence="8" id="KW-1185">Reference proteome</keyword>
<dbReference type="InterPro" id="IPR001678">
    <property type="entry name" value="MeTrfase_RsmB-F_NOP2_dom"/>
</dbReference>
<gene>
    <name evidence="7" type="ORF">GCL60_14830</name>
</gene>
<dbReference type="SUPFAM" id="SSF53335">
    <property type="entry name" value="S-adenosyl-L-methionine-dependent methyltransferases"/>
    <property type="match status" value="1"/>
</dbReference>
<feature type="binding site" evidence="5">
    <location>
        <position position="367"/>
    </location>
    <ligand>
        <name>S-adenosyl-L-methionine</name>
        <dbReference type="ChEBI" id="CHEBI:59789"/>
    </ligand>
</feature>
<evidence type="ECO:0000256" key="4">
    <source>
        <dbReference type="ARBA" id="ARBA00022884"/>
    </source>
</evidence>
<dbReference type="Pfam" id="PF01189">
    <property type="entry name" value="Methyltr_RsmB-F"/>
    <property type="match status" value="1"/>
</dbReference>
<evidence type="ECO:0000313" key="8">
    <source>
        <dbReference type="Proteomes" id="UP000437748"/>
    </source>
</evidence>
<reference evidence="7 8" key="1">
    <citation type="submission" date="2019-10" db="EMBL/GenBank/DDBJ databases">
        <title>New species of Slilvanegrellaceae.</title>
        <authorList>
            <person name="Pitt A."/>
            <person name="Hahn M.W."/>
        </authorList>
    </citation>
    <scope>NUCLEOTIDE SEQUENCE [LARGE SCALE GENOMIC DNA]</scope>
    <source>
        <strain evidence="7 8">SP-Ram-0.45-NSY-1</strain>
    </source>
</reference>
<dbReference type="PANTHER" id="PTHR22807">
    <property type="entry name" value="NOP2 YEAST -RELATED NOL1/NOP2/FMU SUN DOMAIN-CONTAINING"/>
    <property type="match status" value="1"/>
</dbReference>
<dbReference type="GO" id="GO:0001510">
    <property type="term" value="P:RNA methylation"/>
    <property type="evidence" value="ECO:0007669"/>
    <property type="project" value="InterPro"/>
</dbReference>
<evidence type="ECO:0000256" key="3">
    <source>
        <dbReference type="ARBA" id="ARBA00022691"/>
    </source>
</evidence>
<dbReference type="OrthoDB" id="5292653at2"/>
<dbReference type="InterPro" id="IPR023267">
    <property type="entry name" value="RCMT"/>
</dbReference>
<dbReference type="Gene3D" id="3.40.50.150">
    <property type="entry name" value="Vaccinia Virus protein VP39"/>
    <property type="match status" value="1"/>
</dbReference>
<evidence type="ECO:0000313" key="7">
    <source>
        <dbReference type="EMBL" id="KAB8037101.1"/>
    </source>
</evidence>
<feature type="active site" description="Nucleophile" evidence="5">
    <location>
        <position position="420"/>
    </location>
</feature>
<dbReference type="AlphaFoldDB" id="A0A6N6VVJ9"/>
<dbReference type="InterPro" id="IPR049560">
    <property type="entry name" value="MeTrfase_RsmB-F_NOP2_cat"/>
</dbReference>
<evidence type="ECO:0000256" key="2">
    <source>
        <dbReference type="ARBA" id="ARBA00022679"/>
    </source>
</evidence>
<comment type="caution">
    <text evidence="5">Lacks conserved residue(s) required for the propagation of feature annotation.</text>
</comment>
<keyword evidence="1 5" id="KW-0489">Methyltransferase</keyword>
<dbReference type="RefSeq" id="WP_153421518.1">
    <property type="nucleotide sequence ID" value="NZ_WFLM01000005.1"/>
</dbReference>
<evidence type="ECO:0000256" key="1">
    <source>
        <dbReference type="ARBA" id="ARBA00022603"/>
    </source>
</evidence>